<dbReference type="HAMAP" id="MF_01148">
    <property type="entry name" value="Lnt"/>
    <property type="match status" value="1"/>
</dbReference>
<feature type="transmembrane region" description="Helical" evidence="9">
    <location>
        <begin position="508"/>
        <end position="529"/>
    </location>
</feature>
<dbReference type="AlphaFoldDB" id="F2IVK9"/>
<dbReference type="Pfam" id="PF20154">
    <property type="entry name" value="LNT_N"/>
    <property type="match status" value="1"/>
</dbReference>
<reference evidence="11 12" key="1">
    <citation type="journal article" date="2011" name="J. Bacteriol.">
        <title>Complete genome sequence of Polymorphum gilvum SL003B-26A1T, a crude oil-degrading bacterium from oil-polluted saline soil.</title>
        <authorList>
            <person name="Li S.G."/>
            <person name="Tang Y.Q."/>
            <person name="Nie Y."/>
            <person name="Cai M."/>
            <person name="Wu X.L."/>
        </authorList>
    </citation>
    <scope>NUCLEOTIDE SEQUENCE [LARGE SCALE GENOMIC DNA]</scope>
    <source>
        <strain evidence="12">LMG 25793 / CGMCC 1.9160 / SL003B-26A1</strain>
    </source>
</reference>
<gene>
    <name evidence="9 11" type="primary">lnt</name>
    <name evidence="11" type="ordered locus">SL003B_4310</name>
</gene>
<accession>F2IVK9</accession>
<comment type="function">
    <text evidence="9">Catalyzes the phospholipid dependent N-acylation of the N-terminal cysteine of apolipoprotein, the last step in lipoprotein maturation.</text>
</comment>
<keyword evidence="9" id="KW-0997">Cell inner membrane</keyword>
<keyword evidence="5 9" id="KW-0812">Transmembrane</keyword>
<dbReference type="InterPro" id="IPR004563">
    <property type="entry name" value="Apolipo_AcylTrfase"/>
</dbReference>
<dbReference type="SUPFAM" id="SSF56317">
    <property type="entry name" value="Carbon-nitrogen hydrolase"/>
    <property type="match status" value="1"/>
</dbReference>
<comment type="similarity">
    <text evidence="2 9">Belongs to the CN hydrolase family. Apolipoprotein N-acyltransferase subfamily.</text>
</comment>
<feature type="transmembrane region" description="Helical" evidence="9">
    <location>
        <begin position="109"/>
        <end position="132"/>
    </location>
</feature>
<keyword evidence="3 9" id="KW-1003">Cell membrane</keyword>
<comment type="pathway">
    <text evidence="9">Protein modification; lipoprotein biosynthesis (N-acyl transfer).</text>
</comment>
<evidence type="ECO:0000313" key="12">
    <source>
        <dbReference type="Proteomes" id="UP000008130"/>
    </source>
</evidence>
<dbReference type="PROSITE" id="PS50263">
    <property type="entry name" value="CN_HYDROLASE"/>
    <property type="match status" value="1"/>
</dbReference>
<dbReference type="UniPathway" id="UPA00666"/>
<evidence type="ECO:0000259" key="10">
    <source>
        <dbReference type="PROSITE" id="PS50263"/>
    </source>
</evidence>
<dbReference type="PANTHER" id="PTHR38686:SF1">
    <property type="entry name" value="APOLIPOPROTEIN N-ACYLTRANSFERASE"/>
    <property type="match status" value="1"/>
</dbReference>
<comment type="catalytic activity">
    <reaction evidence="9">
        <text>N-terminal S-1,2-diacyl-sn-glyceryl-L-cysteinyl-[lipoprotein] + a glycerophospholipid = N-acyl-S-1,2-diacyl-sn-glyceryl-L-cysteinyl-[lipoprotein] + a 2-acyl-sn-glycero-3-phospholipid + H(+)</text>
        <dbReference type="Rhea" id="RHEA:48228"/>
        <dbReference type="Rhea" id="RHEA-COMP:14681"/>
        <dbReference type="Rhea" id="RHEA-COMP:14684"/>
        <dbReference type="ChEBI" id="CHEBI:15378"/>
        <dbReference type="ChEBI" id="CHEBI:136912"/>
        <dbReference type="ChEBI" id="CHEBI:140656"/>
        <dbReference type="ChEBI" id="CHEBI:140657"/>
        <dbReference type="ChEBI" id="CHEBI:140660"/>
        <dbReference type="EC" id="2.3.1.269"/>
    </reaction>
</comment>
<evidence type="ECO:0000256" key="5">
    <source>
        <dbReference type="ARBA" id="ARBA00022692"/>
    </source>
</evidence>
<dbReference type="InterPro" id="IPR045378">
    <property type="entry name" value="LNT_N"/>
</dbReference>
<keyword evidence="8 9" id="KW-0012">Acyltransferase</keyword>
<dbReference type="InterPro" id="IPR003010">
    <property type="entry name" value="C-N_Hydrolase"/>
</dbReference>
<feature type="transmembrane region" description="Helical" evidence="9">
    <location>
        <begin position="214"/>
        <end position="234"/>
    </location>
</feature>
<evidence type="ECO:0000256" key="1">
    <source>
        <dbReference type="ARBA" id="ARBA00004651"/>
    </source>
</evidence>
<dbReference type="NCBIfam" id="TIGR00546">
    <property type="entry name" value="lnt"/>
    <property type="match status" value="1"/>
</dbReference>
<keyword evidence="6 9" id="KW-1133">Transmembrane helix</keyword>
<dbReference type="KEGG" id="pgv:SL003B_4310"/>
<proteinExistence type="inferred from homology"/>
<dbReference type="GO" id="GO:0042158">
    <property type="term" value="P:lipoprotein biosynthetic process"/>
    <property type="evidence" value="ECO:0007669"/>
    <property type="project" value="UniProtKB-UniRule"/>
</dbReference>
<evidence type="ECO:0000256" key="6">
    <source>
        <dbReference type="ARBA" id="ARBA00022989"/>
    </source>
</evidence>
<feature type="transmembrane region" description="Helical" evidence="9">
    <location>
        <begin position="44"/>
        <end position="62"/>
    </location>
</feature>
<feature type="transmembrane region" description="Helical" evidence="9">
    <location>
        <begin position="74"/>
        <end position="97"/>
    </location>
</feature>
<keyword evidence="11" id="KW-0449">Lipoprotein</keyword>
<dbReference type="STRING" id="991905.SL003B_4310"/>
<evidence type="ECO:0000256" key="3">
    <source>
        <dbReference type="ARBA" id="ARBA00022475"/>
    </source>
</evidence>
<dbReference type="Proteomes" id="UP000008130">
    <property type="component" value="Chromosome"/>
</dbReference>
<dbReference type="HOGENOM" id="CLU_019563_3_1_5"/>
<evidence type="ECO:0000256" key="2">
    <source>
        <dbReference type="ARBA" id="ARBA00010065"/>
    </source>
</evidence>
<evidence type="ECO:0000256" key="8">
    <source>
        <dbReference type="ARBA" id="ARBA00023315"/>
    </source>
</evidence>
<feature type="transmembrane region" description="Helical" evidence="9">
    <location>
        <begin position="187"/>
        <end position="207"/>
    </location>
</feature>
<dbReference type="RefSeq" id="WP_013655025.1">
    <property type="nucleotide sequence ID" value="NC_015259.1"/>
</dbReference>
<organism evidence="11 12">
    <name type="scientific">Polymorphum gilvum (strain LMG 25793 / CGMCC 1.9160 / SL003B-26A1)</name>
    <dbReference type="NCBI Taxonomy" id="991905"/>
    <lineage>
        <taxon>Bacteria</taxon>
        <taxon>Pseudomonadati</taxon>
        <taxon>Pseudomonadota</taxon>
        <taxon>Alphaproteobacteria</taxon>
        <taxon>Rhodobacterales</taxon>
        <taxon>Paracoccaceae</taxon>
        <taxon>Polymorphum</taxon>
    </lineage>
</organism>
<dbReference type="EMBL" id="CP002568">
    <property type="protein sequence ID" value="ADZ72727.1"/>
    <property type="molecule type" value="Genomic_DNA"/>
</dbReference>
<dbReference type="Gene3D" id="3.60.110.10">
    <property type="entry name" value="Carbon-nitrogen hydrolase"/>
    <property type="match status" value="1"/>
</dbReference>
<sequence length="539" mass="58352">MLSRFSTLGSLPNVFLLAYGWRRWGLAFGSGAVSALALPPFGYLPLLLFTLPAIVWLLDGACGSDGLAQRRRRLSAGFGIGWWFGFGYFLVGLWWIGSAFLVEADKFAWMMPFAVTLLPAGLALFHGTAVALAARFWPEGWSRVLLLAGSLSVADWLRGHVLTGFPWNAFGYVLSDSLVLVQSASLIGIYGLGAVVLAVFASPAVLVDGRPGTARAVLGGAGFVLAAMAAFGTYRLHGTAGLVDPTTSVRVIQPSIAQSEKWRPENRVSIFGSYLDLSARSRPETGSAASRKVLVWPESAFPFLLTQEPDALSAIETLLEPDSTLITGAIRAERNLDGVNYYNSIYVISDDGVILDAYDKVRLVPFGEYLPLNDLLSRIGLARLVNAPGAFRAGYRHILMETAGIPSFLPLICYEVIFPQVPGLLPERPSWILNLTNDAWFGVSSGPYQHAAQARLRAIEQGLPLVRSANTGISVVFDSFGRTVAALQPFVVGIIDAQLPAALPPTPYATFGDVLYFGILCIFIIFLTLDRMTQRSRNN</sequence>
<feature type="domain" description="CN hydrolase" evidence="10">
    <location>
        <begin position="252"/>
        <end position="501"/>
    </location>
</feature>
<evidence type="ECO:0000256" key="9">
    <source>
        <dbReference type="HAMAP-Rule" id="MF_01148"/>
    </source>
</evidence>
<dbReference type="PANTHER" id="PTHR38686">
    <property type="entry name" value="APOLIPOPROTEIN N-ACYLTRANSFERASE"/>
    <property type="match status" value="1"/>
</dbReference>
<dbReference type="InterPro" id="IPR036526">
    <property type="entry name" value="C-N_Hydrolase_sf"/>
</dbReference>
<dbReference type="GO" id="GO:0016410">
    <property type="term" value="F:N-acyltransferase activity"/>
    <property type="evidence" value="ECO:0007669"/>
    <property type="project" value="UniProtKB-UniRule"/>
</dbReference>
<evidence type="ECO:0000256" key="4">
    <source>
        <dbReference type="ARBA" id="ARBA00022679"/>
    </source>
</evidence>
<dbReference type="PATRIC" id="fig|991905.3.peg.4444"/>
<dbReference type="Pfam" id="PF00795">
    <property type="entry name" value="CN_hydrolase"/>
    <property type="match status" value="1"/>
</dbReference>
<dbReference type="GO" id="GO:0005886">
    <property type="term" value="C:plasma membrane"/>
    <property type="evidence" value="ECO:0007669"/>
    <property type="project" value="UniProtKB-SubCell"/>
</dbReference>
<comment type="subcellular location">
    <subcellularLocation>
        <location evidence="9">Cell inner membrane</location>
        <topology evidence="9">Multi-pass membrane protein</topology>
    </subcellularLocation>
    <subcellularLocation>
        <location evidence="1">Cell membrane</location>
        <topology evidence="1">Multi-pass membrane protein</topology>
    </subcellularLocation>
</comment>
<evidence type="ECO:0000256" key="7">
    <source>
        <dbReference type="ARBA" id="ARBA00023136"/>
    </source>
</evidence>
<keyword evidence="12" id="KW-1185">Reference proteome</keyword>
<protein>
    <recommendedName>
        <fullName evidence="9">Apolipoprotein N-acyltransferase</fullName>
        <shortName evidence="9">ALP N-acyltransferase</shortName>
        <ecNumber evidence="9">2.3.1.269</ecNumber>
    </recommendedName>
</protein>
<name>F2IVK9_POLGS</name>
<dbReference type="EC" id="2.3.1.269" evidence="9"/>
<keyword evidence="7 9" id="KW-0472">Membrane</keyword>
<feature type="transmembrane region" description="Helical" evidence="9">
    <location>
        <begin position="144"/>
        <end position="167"/>
    </location>
</feature>
<dbReference type="eggNOG" id="COG0815">
    <property type="taxonomic scope" value="Bacteria"/>
</dbReference>
<evidence type="ECO:0000313" key="11">
    <source>
        <dbReference type="EMBL" id="ADZ72727.1"/>
    </source>
</evidence>
<dbReference type="OrthoDB" id="9804277at2"/>
<dbReference type="CDD" id="cd07571">
    <property type="entry name" value="ALP_N-acyl_transferase"/>
    <property type="match status" value="1"/>
</dbReference>
<keyword evidence="4 9" id="KW-0808">Transferase</keyword>